<evidence type="ECO:0000313" key="1">
    <source>
        <dbReference type="EMBL" id="MEB3751092.1"/>
    </source>
</evidence>
<name>A0ABU6BGM7_9BACL</name>
<accession>A0ABU6BGM7</accession>
<dbReference type="EMBL" id="JPYA02000002">
    <property type="protein sequence ID" value="MEB3751092.1"/>
    <property type="molecule type" value="Genomic_DNA"/>
</dbReference>
<reference evidence="1 2" key="1">
    <citation type="journal article" date="2014" name="Genome Announc.">
        <title>Draft Genome Sequence of Geobacillus icigianus Strain G1w1T Isolated from Hot Springs in the Valley of Geysers, Kamchatka (Russian Federation).</title>
        <authorList>
            <person name="Bryanskaya A.V."/>
            <person name="Rozanov A.S."/>
            <person name="Logacheva M.D."/>
            <person name="Kotenko A.V."/>
            <person name="Peltek S.E."/>
        </authorList>
    </citation>
    <scope>NUCLEOTIDE SEQUENCE [LARGE SCALE GENOMIC DNA]</scope>
    <source>
        <strain evidence="1 2">G1w1</strain>
    </source>
</reference>
<proteinExistence type="predicted"/>
<keyword evidence="2" id="KW-1185">Reference proteome</keyword>
<dbReference type="Proteomes" id="UP000029267">
    <property type="component" value="Unassembled WGS sequence"/>
</dbReference>
<sequence length="64" mass="7476">MLSISHQKAVAIPNQMQPISKIRIFKPKKAKDGVFKLTSEQMDLIDEKICRMYTKLREDPENRS</sequence>
<evidence type="ECO:0000313" key="2">
    <source>
        <dbReference type="Proteomes" id="UP000029267"/>
    </source>
</evidence>
<protein>
    <submittedName>
        <fullName evidence="1">Uncharacterized protein</fullName>
    </submittedName>
</protein>
<organism evidence="1 2">
    <name type="scientific">Geobacillus icigianus</name>
    <dbReference type="NCBI Taxonomy" id="1430331"/>
    <lineage>
        <taxon>Bacteria</taxon>
        <taxon>Bacillati</taxon>
        <taxon>Bacillota</taxon>
        <taxon>Bacilli</taxon>
        <taxon>Bacillales</taxon>
        <taxon>Anoxybacillaceae</taxon>
        <taxon>Geobacillus</taxon>
    </lineage>
</organism>
<comment type="caution">
    <text evidence="1">The sequence shown here is derived from an EMBL/GenBank/DDBJ whole genome shotgun (WGS) entry which is preliminary data.</text>
</comment>
<gene>
    <name evidence="1" type="ORF">EP10_001933</name>
</gene>